<keyword evidence="2" id="KW-0560">Oxidoreductase</keyword>
<dbReference type="AlphaFoldDB" id="A0A6J6WYF9"/>
<evidence type="ECO:0000256" key="2">
    <source>
        <dbReference type="ARBA" id="ARBA00023002"/>
    </source>
</evidence>
<evidence type="ECO:0000313" key="5">
    <source>
        <dbReference type="EMBL" id="CAB5047974.1"/>
    </source>
</evidence>
<evidence type="ECO:0000256" key="1">
    <source>
        <dbReference type="ARBA" id="ARBA00007118"/>
    </source>
</evidence>
<dbReference type="GO" id="GO:0016491">
    <property type="term" value="F:oxidoreductase activity"/>
    <property type="evidence" value="ECO:0007669"/>
    <property type="project" value="UniProtKB-KW"/>
</dbReference>
<dbReference type="InterPro" id="IPR000415">
    <property type="entry name" value="Nitroreductase-like"/>
</dbReference>
<evidence type="ECO:0000313" key="4">
    <source>
        <dbReference type="EMBL" id="CAB4788196.1"/>
    </source>
</evidence>
<dbReference type="EMBL" id="CAFBRX010000229">
    <property type="protein sequence ID" value="CAB5135494.1"/>
    <property type="molecule type" value="Genomic_DNA"/>
</dbReference>
<dbReference type="EMBL" id="CAEZZV010000192">
    <property type="protein sequence ID" value="CAB4788196.1"/>
    <property type="molecule type" value="Genomic_DNA"/>
</dbReference>
<dbReference type="SUPFAM" id="SSF55469">
    <property type="entry name" value="FMN-dependent nitroreductase-like"/>
    <property type="match status" value="1"/>
</dbReference>
<dbReference type="InterPro" id="IPR029479">
    <property type="entry name" value="Nitroreductase"/>
</dbReference>
<dbReference type="PANTHER" id="PTHR43673">
    <property type="entry name" value="NAD(P)H NITROREDUCTASE YDGI-RELATED"/>
    <property type="match status" value="1"/>
</dbReference>
<reference evidence="4" key="1">
    <citation type="submission" date="2020-05" db="EMBL/GenBank/DDBJ databases">
        <authorList>
            <person name="Chiriac C."/>
            <person name="Salcher M."/>
            <person name="Ghai R."/>
            <person name="Kavagutti S V."/>
        </authorList>
    </citation>
    <scope>NUCLEOTIDE SEQUENCE</scope>
</reference>
<protein>
    <submittedName>
        <fullName evidence="4">Unannotated protein</fullName>
    </submittedName>
</protein>
<dbReference type="PANTHER" id="PTHR43673:SF10">
    <property type="entry name" value="NADH DEHYDROGENASE_NAD(P)H NITROREDUCTASE XCC3605-RELATED"/>
    <property type="match status" value="1"/>
</dbReference>
<organism evidence="4">
    <name type="scientific">freshwater metagenome</name>
    <dbReference type="NCBI Taxonomy" id="449393"/>
    <lineage>
        <taxon>unclassified sequences</taxon>
        <taxon>metagenomes</taxon>
        <taxon>ecological metagenomes</taxon>
    </lineage>
</organism>
<dbReference type="EMBL" id="CAFBQJ010000073">
    <property type="protein sequence ID" value="CAB5047974.1"/>
    <property type="molecule type" value="Genomic_DNA"/>
</dbReference>
<accession>A0A6J6WYF9</accession>
<dbReference type="Gene3D" id="3.40.109.10">
    <property type="entry name" value="NADH Oxidase"/>
    <property type="match status" value="1"/>
</dbReference>
<evidence type="ECO:0000259" key="3">
    <source>
        <dbReference type="Pfam" id="PF00881"/>
    </source>
</evidence>
<feature type="domain" description="Nitroreductase" evidence="3">
    <location>
        <begin position="12"/>
        <end position="192"/>
    </location>
</feature>
<name>A0A6J6WYF9_9ZZZZ</name>
<dbReference type="Pfam" id="PF00881">
    <property type="entry name" value="Nitroreductase"/>
    <property type="match status" value="1"/>
</dbReference>
<comment type="similarity">
    <text evidence="1">Belongs to the nitroreductase family.</text>
</comment>
<proteinExistence type="inferred from homology"/>
<evidence type="ECO:0000313" key="6">
    <source>
        <dbReference type="EMBL" id="CAB5135494.1"/>
    </source>
</evidence>
<sequence>MDLRDGIRTTGAVRGFTEQTVDDSTLYEILDDARFAPSGGNRQPWRVAVVQDLTLRRNLADAMQTVWDEYVAVSQTGRTPFTVVDAAPYELVSVKPGNVPNDLLDKIESVPVVLAISANLGSIAMMDKDLARPTITGGASIYPFCWSIILAARSRGLGGVITTFASRVEPITGDLLGLAKNDALAATIFLGHPIKQLSKLKRSAVETFTTLNRFDGPSFPSEPNNDRP</sequence>
<gene>
    <name evidence="4" type="ORF">UFOPK2921_01264</name>
    <name evidence="5" type="ORF">UFOPK4275_00533</name>
    <name evidence="6" type="ORF">UFOPK4422_01608</name>
</gene>